<dbReference type="InterPro" id="IPR028994">
    <property type="entry name" value="Integrin_alpha_N"/>
</dbReference>
<dbReference type="PANTHER" id="PTHR46580:SF4">
    <property type="entry name" value="ATP_GTP-BINDING PROTEIN"/>
    <property type="match status" value="1"/>
</dbReference>
<name>A0A3B0A1A4_9ACTN</name>
<evidence type="ECO:0000313" key="3">
    <source>
        <dbReference type="Proteomes" id="UP000279968"/>
    </source>
</evidence>
<gene>
    <name evidence="2" type="ORF">D7193_19520</name>
</gene>
<dbReference type="SUPFAM" id="SSF69318">
    <property type="entry name" value="Integrin alpha N-terminal domain"/>
    <property type="match status" value="2"/>
</dbReference>
<keyword evidence="1" id="KW-0732">Signal</keyword>
<evidence type="ECO:0000313" key="2">
    <source>
        <dbReference type="EMBL" id="RKN54209.1"/>
    </source>
</evidence>
<dbReference type="InterPro" id="IPR013783">
    <property type="entry name" value="Ig-like_fold"/>
</dbReference>
<dbReference type="EMBL" id="RBAN01000003">
    <property type="protein sequence ID" value="RKN54209.1"/>
    <property type="molecule type" value="Genomic_DNA"/>
</dbReference>
<organism evidence="2 3">
    <name type="scientific">Micromonospora costi</name>
    <dbReference type="NCBI Taxonomy" id="1530042"/>
    <lineage>
        <taxon>Bacteria</taxon>
        <taxon>Bacillati</taxon>
        <taxon>Actinomycetota</taxon>
        <taxon>Actinomycetes</taxon>
        <taxon>Micromonosporales</taxon>
        <taxon>Micromonosporaceae</taxon>
        <taxon>Micromonospora</taxon>
    </lineage>
</organism>
<dbReference type="InterPro" id="IPR036116">
    <property type="entry name" value="FN3_sf"/>
</dbReference>
<protein>
    <submittedName>
        <fullName evidence="2">VCBS repeat-containing protein</fullName>
    </submittedName>
</protein>
<dbReference type="AlphaFoldDB" id="A0A3B0A1A4"/>
<dbReference type="PANTHER" id="PTHR46580">
    <property type="entry name" value="SENSOR KINASE-RELATED"/>
    <property type="match status" value="1"/>
</dbReference>
<evidence type="ECO:0000256" key="1">
    <source>
        <dbReference type="ARBA" id="ARBA00022729"/>
    </source>
</evidence>
<dbReference type="Pfam" id="PF13517">
    <property type="entry name" value="FG-GAP_3"/>
    <property type="match status" value="3"/>
</dbReference>
<dbReference type="GO" id="GO:0005975">
    <property type="term" value="P:carbohydrate metabolic process"/>
    <property type="evidence" value="ECO:0007669"/>
    <property type="project" value="UniProtKB-ARBA"/>
</dbReference>
<reference evidence="2 3" key="1">
    <citation type="journal article" date="2015" name="Int. J. Syst. Evol. Microbiol.">
        <title>Micromonospora costi sp. nov., isolated from a leaf of Costus speciosus.</title>
        <authorList>
            <person name="Thawai C."/>
        </authorList>
    </citation>
    <scope>NUCLEOTIDE SEQUENCE [LARGE SCALE GENOMIC DNA]</scope>
    <source>
        <strain evidence="2 3">CS1-12</strain>
    </source>
</reference>
<accession>A0A3B0A1A4</accession>
<sequence length="650" mass="67099">MLLVLVTGGPALAGPLRPPTGVGAEWVGTGQARVSWQTAGATVTYEVLRATGASGAYALVGTTNQLEWRDDTVGVGTSYRYVVRSRSGSKVSGNSTVAVLPASLAPPVDLWHTAYPDRVELGWAAVPGATAYEIRRGARDGSGEQVVGTTTALSFVDPTVTNATGYTYWIRATGGDSSSLSRPVPVLTGKPTSVALRISPSTTETGQWALLTARVTTETTGVRIGGDVTFYRDGVRIGNRSVSEGLAERQWAAEAGRVSGDYSGDAGLGLGSSGSAPVTQTVVPRVAEPASFGGLQVHQVGLESWPTATAVADVTGDGRADALMTTQVFASGAPETDFKLWVFAQQPDGSLAEPRLLSTNGAPAATMRIATGDVDGDGGTDVAVTTRGGVDVLFSDAGTLTPAVPVAVAGGGDSRTGDVRLADMDGDSRADLVVAGLSGIAVVHGRADRSFGPATPVAAVVSKQIEVGEVTGDGRPDVISREGPWSVAVYAQTDAGGYQPGWRADLAGDGYVDVNAVAVGDATGDGRDDIAVTSGGNRPTSRMSFYAQTPGGGFAAPMVYPMYDIPSQILLHDFDGDGRRDAMTLHAGWETISLMRQRSEGWFGIDRFTDIPAPGSRDHRAMAAGDVTGDGRPDVILADYLRGLLVIPQV</sequence>
<dbReference type="Proteomes" id="UP000279968">
    <property type="component" value="Unassembled WGS sequence"/>
</dbReference>
<dbReference type="Gene3D" id="2.60.40.10">
    <property type="entry name" value="Immunoglobulins"/>
    <property type="match status" value="3"/>
</dbReference>
<dbReference type="InterPro" id="IPR013517">
    <property type="entry name" value="FG-GAP"/>
</dbReference>
<proteinExistence type="predicted"/>
<comment type="caution">
    <text evidence="2">The sequence shown here is derived from an EMBL/GenBank/DDBJ whole genome shotgun (WGS) entry which is preliminary data.</text>
</comment>
<dbReference type="SUPFAM" id="SSF49265">
    <property type="entry name" value="Fibronectin type III"/>
    <property type="match status" value="2"/>
</dbReference>
<keyword evidence="3" id="KW-1185">Reference proteome</keyword>
<dbReference type="Gene3D" id="2.130.10.130">
    <property type="entry name" value="Integrin alpha, N-terminal"/>
    <property type="match status" value="2"/>
</dbReference>